<dbReference type="Proteomes" id="UP000030745">
    <property type="component" value="Unassembled WGS sequence"/>
</dbReference>
<name>A0A067BZY4_SAPPC</name>
<gene>
    <name evidence="1" type="ORF">SPRG_10876</name>
</gene>
<accession>A0A067BZY4</accession>
<dbReference type="GeneID" id="24132962"/>
<keyword evidence="2" id="KW-1185">Reference proteome</keyword>
<organism evidence="1 2">
    <name type="scientific">Saprolegnia parasitica (strain CBS 223.65)</name>
    <dbReference type="NCBI Taxonomy" id="695850"/>
    <lineage>
        <taxon>Eukaryota</taxon>
        <taxon>Sar</taxon>
        <taxon>Stramenopiles</taxon>
        <taxon>Oomycota</taxon>
        <taxon>Saprolegniomycetes</taxon>
        <taxon>Saprolegniales</taxon>
        <taxon>Saprolegniaceae</taxon>
        <taxon>Saprolegnia</taxon>
    </lineage>
</organism>
<dbReference type="EMBL" id="KK583246">
    <property type="protein sequence ID" value="KDO24089.1"/>
    <property type="molecule type" value="Genomic_DNA"/>
</dbReference>
<evidence type="ECO:0000313" key="2">
    <source>
        <dbReference type="Proteomes" id="UP000030745"/>
    </source>
</evidence>
<evidence type="ECO:0000313" key="1">
    <source>
        <dbReference type="EMBL" id="KDO24089.1"/>
    </source>
</evidence>
<dbReference type="VEuPathDB" id="FungiDB:SPRG_10876"/>
<protein>
    <submittedName>
        <fullName evidence="1">Uncharacterized protein</fullName>
    </submittedName>
</protein>
<sequence>MHTLQSQHPVERGTLAYAVHIHLPPPPLELLELESEQRLLLLRTDRHIKSTGEEYEHRVSLAGTPESLVYVACVLLQICSIKRHILHHISISIMMRVT</sequence>
<dbReference type="KEGG" id="spar:SPRG_10876"/>
<dbReference type="AlphaFoldDB" id="A0A067BZY4"/>
<reference evidence="1 2" key="1">
    <citation type="journal article" date="2013" name="PLoS Genet.">
        <title>Distinctive expansion of potential virulence genes in the genome of the oomycete fish pathogen Saprolegnia parasitica.</title>
        <authorList>
            <person name="Jiang R.H."/>
            <person name="de Bruijn I."/>
            <person name="Haas B.J."/>
            <person name="Belmonte R."/>
            <person name="Lobach L."/>
            <person name="Christie J."/>
            <person name="van den Ackerveken G."/>
            <person name="Bottin A."/>
            <person name="Bulone V."/>
            <person name="Diaz-Moreno S.M."/>
            <person name="Dumas B."/>
            <person name="Fan L."/>
            <person name="Gaulin E."/>
            <person name="Govers F."/>
            <person name="Grenville-Briggs L.J."/>
            <person name="Horner N.R."/>
            <person name="Levin J.Z."/>
            <person name="Mammella M."/>
            <person name="Meijer H.J."/>
            <person name="Morris P."/>
            <person name="Nusbaum C."/>
            <person name="Oome S."/>
            <person name="Phillips A.J."/>
            <person name="van Rooyen D."/>
            <person name="Rzeszutek E."/>
            <person name="Saraiva M."/>
            <person name="Secombes C.J."/>
            <person name="Seidl M.F."/>
            <person name="Snel B."/>
            <person name="Stassen J.H."/>
            <person name="Sykes S."/>
            <person name="Tripathy S."/>
            <person name="van den Berg H."/>
            <person name="Vega-Arreguin J.C."/>
            <person name="Wawra S."/>
            <person name="Young S.K."/>
            <person name="Zeng Q."/>
            <person name="Dieguez-Uribeondo J."/>
            <person name="Russ C."/>
            <person name="Tyler B.M."/>
            <person name="van West P."/>
        </authorList>
    </citation>
    <scope>NUCLEOTIDE SEQUENCE [LARGE SCALE GENOMIC DNA]</scope>
    <source>
        <strain evidence="1 2">CBS 223.65</strain>
    </source>
</reference>
<proteinExistence type="predicted"/>
<dbReference type="RefSeq" id="XP_012205225.1">
    <property type="nucleotide sequence ID" value="XM_012349835.1"/>
</dbReference>